<evidence type="ECO:0000259" key="2">
    <source>
        <dbReference type="PROSITE" id="PS50969"/>
    </source>
</evidence>
<accession>A0A1G4H4C7</accession>
<evidence type="ECO:0000256" key="1">
    <source>
        <dbReference type="SAM" id="MobiDB-lite"/>
    </source>
</evidence>
<dbReference type="NCBIfam" id="TIGR02251">
    <property type="entry name" value="HIF-SF_euk"/>
    <property type="match status" value="1"/>
</dbReference>
<dbReference type="InterPro" id="IPR050365">
    <property type="entry name" value="TIM50"/>
</dbReference>
<dbReference type="FunFam" id="3.40.50.1000:FF:000093">
    <property type="entry name" value="NLI interacting factor-like phosphatase family protein"/>
    <property type="match status" value="1"/>
</dbReference>
<dbReference type="Proteomes" id="UP000196402">
    <property type="component" value="Chromosome 14"/>
</dbReference>
<feature type="region of interest" description="Disordered" evidence="1">
    <location>
        <begin position="271"/>
        <end position="315"/>
    </location>
</feature>
<dbReference type="Pfam" id="PF03031">
    <property type="entry name" value="NIF"/>
    <property type="match status" value="1"/>
</dbReference>
<dbReference type="SMART" id="SM00577">
    <property type="entry name" value="CPDc"/>
    <property type="match status" value="1"/>
</dbReference>
<dbReference type="CDD" id="cd07521">
    <property type="entry name" value="HAD_FCP1-like"/>
    <property type="match status" value="1"/>
</dbReference>
<sequence length="1254" mass="143860">MKNLTHKHKKEGENIILKLEDNTLMEKLEYPLVPKYFLLNEDKHKDVYCMLKKTNSKKSEKELINGEKEKKLLKKRQGESENYDGIHSLASNHNSGVCKLGSPDYFPSCHYISEERNASHRGGSKEGDAKNVLGRKKDQNDINQSGEQKYKLANRNAVHLTANGKSVGRTKNDNTHFRKENFVRLLRNSSKKILCSAEKVKIFKNLFLKIKRKDENFVCAPKGGADSLGKSVTGECTPPEGCVICPRGEEAAEERAKEHRRDESKMFTISGTAKLNGKGRSSGRRNGEAFREDSPQNNRTKKEENNLKGNTDMVTNEKGEQKYILENSLNDDTKKMYPVKYEDESKGTNFLEKILKEKKNRMDNLLLLNMARDRSFKPKEITKLSRLKRASDAISYADKFPKQLLQPSGDGATLEYCSSDMNIQQCSVSGYERIISSEGKSKVAPNRRNEKQLGDVIRKKNANFILCKNSMKADKVDKIKVKGLHLSGSNKKIIAPFVRRRTKKGKKEIAKTVEGGKKSRKDHTVRDEHRVGKIMKYHEKCQVGVEQSGGLNHVKDHLAQNTQMGKTWALCVQQNKSDDPQEVVAKVKVSNEEHQGKVRHTIANVAELQKSDPVSVEHTNCGYQSDPVCKNVSDKMGKKGEDTFHFLCEQNGKTNGGIAPPRGGIKVKEINPTKTSPQQVSIIADTVNSPNNRKEEKCIKKKLFFFEKDKLRIKNFINKNEIFNLSRKEESRKMKSEKVDTQVSNSSEKLPPHSFATTNDSLDNFWGIKMVSGVNHAYDSSTFNKKIAEKKIKVEEEEVLSAYPVEVSDTKRKGEKHTTLMNERRIATVEDVSTDSDVLMRACVENQLGGSLKNGVNGMTANDSSDARGDDPLANGRTDEDRSTGERSSNRDRSKNYTNSVKEDEKCNQSMSYDKQKLLMEDLITSVSKEHNCGSPYQQKKKVLEEGKEKNTERTSEQKYEDTKMERKINGLKRKQKKFRSYFMKFRSFLFFQHRKRTSTLVSLTAENGSNKVIRKKKFHLKRKKKMKKLKSLRLLNMYSSRKMMEKSNNEKAADSHQENCQTREFLLGEQREEERGRKTIVLDLDETLVHSTLRGERYNSFRIHIELGDGRCVIHVNKRPGVEQFFKEISKHYEVVIFTASLPKYANAVIDKLDKDNICAYRLFRESCTFWNNSYVKDLKILGRDLNNVVIIDNSTFVHKFCEDNCILIKSWFDDPSDKELYKLIPFLKKLSKKKSVIRELRKYNKKKRKRKF</sequence>
<dbReference type="Gene3D" id="3.40.50.1000">
    <property type="entry name" value="HAD superfamily/HAD-like"/>
    <property type="match status" value="1"/>
</dbReference>
<feature type="region of interest" description="Disordered" evidence="1">
    <location>
        <begin position="849"/>
        <end position="910"/>
    </location>
</feature>
<dbReference type="VEuPathDB" id="PlasmoDB:PVPAM_140013200"/>
<protein>
    <submittedName>
        <fullName evidence="3">NLI interacting factor-like phosphatase, putative</fullName>
    </submittedName>
</protein>
<name>A0A1G4H4C7_PLAVI</name>
<dbReference type="PANTHER" id="PTHR12210">
    <property type="entry name" value="DULLARD PROTEIN PHOSPHATASE"/>
    <property type="match status" value="1"/>
</dbReference>
<feature type="domain" description="FCP1 homology" evidence="2">
    <location>
        <begin position="1074"/>
        <end position="1232"/>
    </location>
</feature>
<dbReference type="VEuPathDB" id="PlasmoDB:PVX_122077"/>
<feature type="region of interest" description="Disordered" evidence="1">
    <location>
        <begin position="930"/>
        <end position="961"/>
    </location>
</feature>
<dbReference type="InterPro" id="IPR011948">
    <property type="entry name" value="Dullard_phosphatase"/>
</dbReference>
<dbReference type="InterPro" id="IPR036412">
    <property type="entry name" value="HAD-like_sf"/>
</dbReference>
<feature type="region of interest" description="Disordered" evidence="1">
    <location>
        <begin position="728"/>
        <end position="755"/>
    </location>
</feature>
<feature type="compositionally biased region" description="Basic and acidic residues" evidence="1">
    <location>
        <begin position="942"/>
        <end position="961"/>
    </location>
</feature>
<feature type="compositionally biased region" description="Basic and acidic residues" evidence="1">
    <location>
        <begin position="728"/>
        <end position="740"/>
    </location>
</feature>
<dbReference type="VEuPathDB" id="PlasmoDB:PVW1_140011900"/>
<dbReference type="SUPFAM" id="SSF56784">
    <property type="entry name" value="HAD-like"/>
    <property type="match status" value="1"/>
</dbReference>
<dbReference type="GO" id="GO:0016791">
    <property type="term" value="F:phosphatase activity"/>
    <property type="evidence" value="ECO:0007669"/>
    <property type="project" value="InterPro"/>
</dbReference>
<gene>
    <name evidence="3" type="ORF">PVT01_140010700</name>
</gene>
<dbReference type="AlphaFoldDB" id="A0A1G4H4C7"/>
<dbReference type="PROSITE" id="PS50969">
    <property type="entry name" value="FCP1"/>
    <property type="match status" value="1"/>
</dbReference>
<feature type="compositionally biased region" description="Basic and acidic residues" evidence="1">
    <location>
        <begin position="865"/>
        <end position="907"/>
    </location>
</feature>
<dbReference type="VEuPathDB" id="PlasmoDB:PVP01_1405700"/>
<dbReference type="InterPro" id="IPR023214">
    <property type="entry name" value="HAD_sf"/>
</dbReference>
<feature type="compositionally biased region" description="Basic and acidic residues" evidence="1">
    <location>
        <begin position="285"/>
        <end position="306"/>
    </location>
</feature>
<dbReference type="EMBL" id="LT615252">
    <property type="protein sequence ID" value="SCO69634.1"/>
    <property type="molecule type" value="Genomic_DNA"/>
</dbReference>
<dbReference type="InterPro" id="IPR004274">
    <property type="entry name" value="FCP1_dom"/>
</dbReference>
<evidence type="ECO:0000313" key="4">
    <source>
        <dbReference type="Proteomes" id="UP000196402"/>
    </source>
</evidence>
<reference evidence="3 4" key="1">
    <citation type="submission" date="2016-07" db="EMBL/GenBank/DDBJ databases">
        <authorList>
            <consortium name="Pathogen Informatics"/>
        </authorList>
    </citation>
    <scope>NUCLEOTIDE SEQUENCE [LARGE SCALE GENOMIC DNA]</scope>
</reference>
<proteinExistence type="predicted"/>
<organism evidence="3 4">
    <name type="scientific">Plasmodium vivax</name>
    <name type="common">malaria parasite P. vivax</name>
    <dbReference type="NCBI Taxonomy" id="5855"/>
    <lineage>
        <taxon>Eukaryota</taxon>
        <taxon>Sar</taxon>
        <taxon>Alveolata</taxon>
        <taxon>Apicomplexa</taxon>
        <taxon>Aconoidasida</taxon>
        <taxon>Haemosporida</taxon>
        <taxon>Plasmodiidae</taxon>
        <taxon>Plasmodium</taxon>
        <taxon>Plasmodium (Plasmodium)</taxon>
    </lineage>
</organism>
<evidence type="ECO:0000313" key="3">
    <source>
        <dbReference type="EMBL" id="SCO69634.1"/>
    </source>
</evidence>